<name>K9VRA5_9CYAN</name>
<dbReference type="OrthoDB" id="510403at2"/>
<evidence type="ECO:0000313" key="2">
    <source>
        <dbReference type="Proteomes" id="UP000010478"/>
    </source>
</evidence>
<geneLocation type="plasmid" evidence="1 2">
    <name>pOSC7112.01</name>
</geneLocation>
<reference evidence="1 2" key="1">
    <citation type="submission" date="2012-05" db="EMBL/GenBank/DDBJ databases">
        <title>Finished plasmid 1 of genome of Oscillatoria sp. PCC 7112.</title>
        <authorList>
            <consortium name="US DOE Joint Genome Institute"/>
            <person name="Gugger M."/>
            <person name="Coursin T."/>
            <person name="Rippka R."/>
            <person name="Tandeau De Marsac N."/>
            <person name="Huntemann M."/>
            <person name="Wei C.-L."/>
            <person name="Han J."/>
            <person name="Detter J.C."/>
            <person name="Han C."/>
            <person name="Tapia R."/>
            <person name="Davenport K."/>
            <person name="Daligault H."/>
            <person name="Erkkila T."/>
            <person name="Gu W."/>
            <person name="Munk A.C.C."/>
            <person name="Teshima H."/>
            <person name="Xu Y."/>
            <person name="Chain P."/>
            <person name="Chen A."/>
            <person name="Krypides N."/>
            <person name="Mavromatis K."/>
            <person name="Markowitz V."/>
            <person name="Szeto E."/>
            <person name="Ivanova N."/>
            <person name="Mikhailova N."/>
            <person name="Ovchinnikova G."/>
            <person name="Pagani I."/>
            <person name="Pati A."/>
            <person name="Goodwin L."/>
            <person name="Peters L."/>
            <person name="Pitluck S."/>
            <person name="Woyke T."/>
            <person name="Kerfeld C."/>
        </authorList>
    </citation>
    <scope>NUCLEOTIDE SEQUENCE [LARGE SCALE GENOMIC DNA]</scope>
    <source>
        <strain evidence="1 2">PCC 7112</strain>
        <plasmid evidence="1 2">pOSC7112.01</plasmid>
    </source>
</reference>
<dbReference type="KEGG" id="oni:Osc7112_6330"/>
<dbReference type="EMBL" id="CP003615">
    <property type="protein sequence ID" value="AFZ10491.1"/>
    <property type="molecule type" value="Genomic_DNA"/>
</dbReference>
<organism evidence="1 2">
    <name type="scientific">Phormidium nigroviride PCC 7112</name>
    <dbReference type="NCBI Taxonomy" id="179408"/>
    <lineage>
        <taxon>Bacteria</taxon>
        <taxon>Bacillati</taxon>
        <taxon>Cyanobacteriota</taxon>
        <taxon>Cyanophyceae</taxon>
        <taxon>Oscillatoriophycideae</taxon>
        <taxon>Oscillatoriales</taxon>
        <taxon>Oscillatoriaceae</taxon>
        <taxon>Phormidium</taxon>
    </lineage>
</organism>
<protein>
    <submittedName>
        <fullName evidence="1">Uncharacterized protein</fullName>
    </submittedName>
</protein>
<accession>K9VRA5</accession>
<dbReference type="HOGENOM" id="CLU_1426719_0_0_3"/>
<evidence type="ECO:0000313" key="1">
    <source>
        <dbReference type="EMBL" id="AFZ10491.1"/>
    </source>
</evidence>
<keyword evidence="2" id="KW-1185">Reference proteome</keyword>
<gene>
    <name evidence="1" type="ORF">Osc7112_6330</name>
</gene>
<sequence>MNDEAVIFLNNLLQQEPSRVQSWLNSVWEDRQQVPINFNWLGLAETAAFKASDLASKSEEYRQSSLIWAQIAVLVYNFLARNRSNGAIRESLIESLMNLRLYMILQLGARVDDPVLDPALIISCFFENLEFSYEDTLAKASVWKKLFRDNIPEAISQKLESDMEELRSLKKLKLRLGIIKTLLENNRIAPNQVLQAWVSIWENLP</sequence>
<keyword evidence="1" id="KW-0614">Plasmid</keyword>
<dbReference type="AlphaFoldDB" id="K9VRA5"/>
<proteinExistence type="predicted"/>
<dbReference type="Proteomes" id="UP000010478">
    <property type="component" value="Plasmid pOSC7112.01"/>
</dbReference>
<dbReference type="RefSeq" id="WP_015211664.1">
    <property type="nucleotide sequence ID" value="NC_019763.1"/>
</dbReference>